<evidence type="ECO:0000313" key="4">
    <source>
        <dbReference type="EMBL" id="CAC5379976.1"/>
    </source>
</evidence>
<dbReference type="OrthoDB" id="6136861at2759"/>
<proteinExistence type="predicted"/>
<accession>A0A6J8B8V2</accession>
<keyword evidence="1" id="KW-0479">Metal-binding</keyword>
<sequence>MSDIGDTDHTATNAHDHDNRGESQPLAPSSDIADAFYLFRDYLDYKLVDLKADLASEQDNLSLREYESNTIADNSDDEKKIREAERRAVKSIKERTKSRPSPYNISNRATQIARPSETVPNPAYSQPYSHYYQPPQPFRAGYGRREPAQYDMCHQCKQFGHWRKNCPLNRVQTFQHNAQGQGAQRS</sequence>
<keyword evidence="1" id="KW-0863">Zinc-finger</keyword>
<keyword evidence="5" id="KW-1185">Reference proteome</keyword>
<dbReference type="AlphaFoldDB" id="A0A6J8B8V2"/>
<protein>
    <recommendedName>
        <fullName evidence="3">CCHC-type domain-containing protein</fullName>
    </recommendedName>
</protein>
<keyword evidence="1" id="KW-0862">Zinc</keyword>
<evidence type="ECO:0000313" key="5">
    <source>
        <dbReference type="Proteomes" id="UP000507470"/>
    </source>
</evidence>
<dbReference type="GO" id="GO:0003676">
    <property type="term" value="F:nucleic acid binding"/>
    <property type="evidence" value="ECO:0007669"/>
    <property type="project" value="InterPro"/>
</dbReference>
<feature type="domain" description="CCHC-type" evidence="3">
    <location>
        <begin position="153"/>
        <end position="167"/>
    </location>
</feature>
<dbReference type="InterPro" id="IPR001878">
    <property type="entry name" value="Znf_CCHC"/>
</dbReference>
<evidence type="ECO:0000256" key="1">
    <source>
        <dbReference type="PROSITE-ProRule" id="PRU00047"/>
    </source>
</evidence>
<dbReference type="Proteomes" id="UP000507470">
    <property type="component" value="Unassembled WGS sequence"/>
</dbReference>
<dbReference type="InterPro" id="IPR036875">
    <property type="entry name" value="Znf_CCHC_sf"/>
</dbReference>
<evidence type="ECO:0000256" key="2">
    <source>
        <dbReference type="SAM" id="MobiDB-lite"/>
    </source>
</evidence>
<dbReference type="GO" id="GO:0008270">
    <property type="term" value="F:zinc ion binding"/>
    <property type="evidence" value="ECO:0007669"/>
    <property type="project" value="UniProtKB-KW"/>
</dbReference>
<name>A0A6J8B8V2_MYTCO</name>
<dbReference type="EMBL" id="CACVKT020002785">
    <property type="protein sequence ID" value="CAC5379976.1"/>
    <property type="molecule type" value="Genomic_DNA"/>
</dbReference>
<dbReference type="Gene3D" id="4.10.60.10">
    <property type="entry name" value="Zinc finger, CCHC-type"/>
    <property type="match status" value="1"/>
</dbReference>
<feature type="compositionally biased region" description="Basic and acidic residues" evidence="2">
    <location>
        <begin position="1"/>
        <end position="21"/>
    </location>
</feature>
<evidence type="ECO:0000259" key="3">
    <source>
        <dbReference type="PROSITE" id="PS50158"/>
    </source>
</evidence>
<dbReference type="SUPFAM" id="SSF57756">
    <property type="entry name" value="Retrovirus zinc finger-like domains"/>
    <property type="match status" value="1"/>
</dbReference>
<reference evidence="4 5" key="1">
    <citation type="submission" date="2020-06" db="EMBL/GenBank/DDBJ databases">
        <authorList>
            <person name="Li R."/>
            <person name="Bekaert M."/>
        </authorList>
    </citation>
    <scope>NUCLEOTIDE SEQUENCE [LARGE SCALE GENOMIC DNA]</scope>
    <source>
        <strain evidence="5">wild</strain>
    </source>
</reference>
<feature type="region of interest" description="Disordered" evidence="2">
    <location>
        <begin position="1"/>
        <end position="28"/>
    </location>
</feature>
<organism evidence="4 5">
    <name type="scientific">Mytilus coruscus</name>
    <name type="common">Sea mussel</name>
    <dbReference type="NCBI Taxonomy" id="42192"/>
    <lineage>
        <taxon>Eukaryota</taxon>
        <taxon>Metazoa</taxon>
        <taxon>Spiralia</taxon>
        <taxon>Lophotrochozoa</taxon>
        <taxon>Mollusca</taxon>
        <taxon>Bivalvia</taxon>
        <taxon>Autobranchia</taxon>
        <taxon>Pteriomorphia</taxon>
        <taxon>Mytilida</taxon>
        <taxon>Mytiloidea</taxon>
        <taxon>Mytilidae</taxon>
        <taxon>Mytilinae</taxon>
        <taxon>Mytilus</taxon>
    </lineage>
</organism>
<dbReference type="PROSITE" id="PS50158">
    <property type="entry name" value="ZF_CCHC"/>
    <property type="match status" value="1"/>
</dbReference>
<gene>
    <name evidence="4" type="ORF">MCOR_15973</name>
</gene>